<evidence type="ECO:0000313" key="1">
    <source>
        <dbReference type="EMBL" id="OHA90168.1"/>
    </source>
</evidence>
<dbReference type="Gene3D" id="3.30.470.20">
    <property type="entry name" value="ATP-grasp fold, B domain"/>
    <property type="match status" value="1"/>
</dbReference>
<evidence type="ECO:0000313" key="2">
    <source>
        <dbReference type="Proteomes" id="UP000177746"/>
    </source>
</evidence>
<proteinExistence type="predicted"/>
<accession>A0A1G2SZK0</accession>
<organism evidence="1 2">
    <name type="scientific">Candidatus Zambryskibacteria bacterium RIFCSPHIGHO2_01_FULL_46_30</name>
    <dbReference type="NCBI Taxonomy" id="1802739"/>
    <lineage>
        <taxon>Bacteria</taxon>
        <taxon>Candidatus Zambryskiibacteriota</taxon>
    </lineage>
</organism>
<dbReference type="Proteomes" id="UP000177746">
    <property type="component" value="Unassembled WGS sequence"/>
</dbReference>
<dbReference type="AlphaFoldDB" id="A0A1G2SZK0"/>
<name>A0A1G2SZK0_9BACT</name>
<gene>
    <name evidence="1" type="ORF">A2665_01130</name>
</gene>
<dbReference type="SUPFAM" id="SSF56059">
    <property type="entry name" value="Glutathione synthetase ATP-binding domain-like"/>
    <property type="match status" value="1"/>
</dbReference>
<sequence length="239" mass="28438">AHHNKHFMEIMRDIQSLLEIKNIKAERYGTYEDYLKDIEKFKDKTYVLKVSDTSKSRGVFLLKNMNEKIRLPKIISRTFSLQNLKYFIEKLRTGNTPLNISNHRQKFILQPYISGLQGDYRIVVYGNKFFVLYRANRANDFRASGSMKFNYDIVIPEGLLDYAERIFNSFDAPYMALDIGVKDGTFYLFEFQFISFGQYTLEKSKFFYHQNNSEWKKVFEEPDLEREVAISVTKFIKKH</sequence>
<reference evidence="1 2" key="1">
    <citation type="journal article" date="2016" name="Nat. Commun.">
        <title>Thousands of microbial genomes shed light on interconnected biogeochemical processes in an aquifer system.</title>
        <authorList>
            <person name="Anantharaman K."/>
            <person name="Brown C.T."/>
            <person name="Hug L.A."/>
            <person name="Sharon I."/>
            <person name="Castelle C.J."/>
            <person name="Probst A.J."/>
            <person name="Thomas B.C."/>
            <person name="Singh A."/>
            <person name="Wilkins M.J."/>
            <person name="Karaoz U."/>
            <person name="Brodie E.L."/>
            <person name="Williams K.H."/>
            <person name="Hubbard S.S."/>
            <person name="Banfield J.F."/>
        </authorList>
    </citation>
    <scope>NUCLEOTIDE SEQUENCE [LARGE SCALE GENOMIC DNA]</scope>
</reference>
<evidence type="ECO:0008006" key="3">
    <source>
        <dbReference type="Google" id="ProtNLM"/>
    </source>
</evidence>
<feature type="non-terminal residue" evidence="1">
    <location>
        <position position="1"/>
    </location>
</feature>
<dbReference type="EMBL" id="MHVI01000034">
    <property type="protein sequence ID" value="OHA90168.1"/>
    <property type="molecule type" value="Genomic_DNA"/>
</dbReference>
<comment type="caution">
    <text evidence="1">The sequence shown here is derived from an EMBL/GenBank/DDBJ whole genome shotgun (WGS) entry which is preliminary data.</text>
</comment>
<protein>
    <recommendedName>
        <fullName evidence="3">ATP-grasp domain-containing protein</fullName>
    </recommendedName>
</protein>